<dbReference type="Pfam" id="PF12399">
    <property type="entry name" value="BCA_ABC_TP_C"/>
    <property type="match status" value="1"/>
</dbReference>
<dbReference type="PROSITE" id="PS00211">
    <property type="entry name" value="ABC_TRANSPORTER_1"/>
    <property type="match status" value="1"/>
</dbReference>
<evidence type="ECO:0000259" key="4">
    <source>
        <dbReference type="PROSITE" id="PS50893"/>
    </source>
</evidence>
<dbReference type="InterPro" id="IPR032823">
    <property type="entry name" value="BCA_ABC_TP_C"/>
</dbReference>
<gene>
    <name evidence="5" type="ORF">HXX08_21505</name>
    <name evidence="6" type="ORF">OZ401_003985</name>
</gene>
<dbReference type="EMBL" id="CP128400">
    <property type="protein sequence ID" value="WJW68375.1"/>
    <property type="molecule type" value="Genomic_DNA"/>
</dbReference>
<keyword evidence="2" id="KW-0547">Nucleotide-binding</keyword>
<reference evidence="6" key="2">
    <citation type="journal article" date="2024" name="Nature">
        <title>Anoxygenic phototroph of the Chloroflexota uses a type I reaction centre.</title>
        <authorList>
            <person name="Tsuji J.M."/>
            <person name="Shaw N.A."/>
            <person name="Nagashima S."/>
            <person name="Venkiteswaran J.J."/>
            <person name="Schiff S.L."/>
            <person name="Watanabe T."/>
            <person name="Fukui M."/>
            <person name="Hanada S."/>
            <person name="Tank M."/>
            <person name="Neufeld J.D."/>
        </authorList>
    </citation>
    <scope>NUCLEOTIDE SEQUENCE</scope>
    <source>
        <strain evidence="6">L227-S17</strain>
    </source>
</reference>
<evidence type="ECO:0000313" key="7">
    <source>
        <dbReference type="Proteomes" id="UP000521676"/>
    </source>
</evidence>
<evidence type="ECO:0000256" key="1">
    <source>
        <dbReference type="ARBA" id="ARBA00022448"/>
    </source>
</evidence>
<accession>A0A8T7M8S1</accession>
<dbReference type="Gene3D" id="3.40.50.300">
    <property type="entry name" value="P-loop containing nucleotide triphosphate hydrolases"/>
    <property type="match status" value="1"/>
</dbReference>
<dbReference type="InterPro" id="IPR003439">
    <property type="entry name" value="ABC_transporter-like_ATP-bd"/>
</dbReference>
<dbReference type="EMBL" id="JACATZ010000003">
    <property type="protein sequence ID" value="NWJ48441.1"/>
    <property type="molecule type" value="Genomic_DNA"/>
</dbReference>
<dbReference type="GO" id="GO:0016887">
    <property type="term" value="F:ATP hydrolysis activity"/>
    <property type="evidence" value="ECO:0007669"/>
    <property type="project" value="InterPro"/>
</dbReference>
<dbReference type="FunFam" id="3.40.50.300:FF:000421">
    <property type="entry name" value="Branched-chain amino acid ABC transporter ATP-binding protein"/>
    <property type="match status" value="1"/>
</dbReference>
<dbReference type="SUPFAM" id="SSF52540">
    <property type="entry name" value="P-loop containing nucleoside triphosphate hydrolases"/>
    <property type="match status" value="1"/>
</dbReference>
<reference evidence="5 7" key="1">
    <citation type="submission" date="2020-06" db="EMBL/GenBank/DDBJ databases">
        <title>Anoxygenic phototrophic Chloroflexota member uses a Type I reaction center.</title>
        <authorList>
            <person name="Tsuji J.M."/>
            <person name="Shaw N.A."/>
            <person name="Nagashima S."/>
            <person name="Venkiteswaran J."/>
            <person name="Schiff S.L."/>
            <person name="Hanada S."/>
            <person name="Tank M."/>
            <person name="Neufeld J.D."/>
        </authorList>
    </citation>
    <scope>NUCLEOTIDE SEQUENCE [LARGE SCALE GENOMIC DNA]</scope>
    <source>
        <strain evidence="5">L227-S17</strain>
    </source>
</reference>
<dbReference type="CDD" id="cd03219">
    <property type="entry name" value="ABC_Mj1267_LivG_branched"/>
    <property type="match status" value="1"/>
</dbReference>
<organism evidence="5 7">
    <name type="scientific">Candidatus Chlorohelix allophototropha</name>
    <dbReference type="NCBI Taxonomy" id="3003348"/>
    <lineage>
        <taxon>Bacteria</taxon>
        <taxon>Bacillati</taxon>
        <taxon>Chloroflexota</taxon>
        <taxon>Chloroflexia</taxon>
        <taxon>Candidatus Chloroheliales</taxon>
        <taxon>Candidatus Chloroheliaceae</taxon>
        <taxon>Candidatus Chlorohelix</taxon>
    </lineage>
</organism>
<name>A0A8T7M8S1_9CHLR</name>
<dbReference type="RefSeq" id="WP_341470280.1">
    <property type="nucleotide sequence ID" value="NZ_CP128400.1"/>
</dbReference>
<dbReference type="InterPro" id="IPR027417">
    <property type="entry name" value="P-loop_NTPase"/>
</dbReference>
<evidence type="ECO:0000256" key="3">
    <source>
        <dbReference type="ARBA" id="ARBA00022840"/>
    </source>
</evidence>
<evidence type="ECO:0000313" key="8">
    <source>
        <dbReference type="Proteomes" id="UP001431572"/>
    </source>
</evidence>
<evidence type="ECO:0000313" key="5">
    <source>
        <dbReference type="EMBL" id="NWJ48441.1"/>
    </source>
</evidence>
<dbReference type="InterPro" id="IPR051120">
    <property type="entry name" value="ABC_AA/LPS_Transport"/>
</dbReference>
<dbReference type="InterPro" id="IPR003593">
    <property type="entry name" value="AAA+_ATPase"/>
</dbReference>
<dbReference type="GO" id="GO:0005524">
    <property type="term" value="F:ATP binding"/>
    <property type="evidence" value="ECO:0007669"/>
    <property type="project" value="UniProtKB-KW"/>
</dbReference>
<dbReference type="PROSITE" id="PS50893">
    <property type="entry name" value="ABC_TRANSPORTER_2"/>
    <property type="match status" value="1"/>
</dbReference>
<keyword evidence="1" id="KW-0813">Transport</keyword>
<dbReference type="PANTHER" id="PTHR45772:SF9">
    <property type="entry name" value="CONSERVED COMPONENT OF ABC TRANSPORTER FOR NATURAL AMINO ACIDS"/>
    <property type="match status" value="1"/>
</dbReference>
<keyword evidence="8" id="KW-1185">Reference proteome</keyword>
<dbReference type="Proteomes" id="UP000521676">
    <property type="component" value="Unassembled WGS sequence"/>
</dbReference>
<protein>
    <submittedName>
        <fullName evidence="5">ABC transporter ATP-binding protein</fullName>
    </submittedName>
</protein>
<keyword evidence="3 5" id="KW-0067">ATP-binding</keyword>
<dbReference type="Pfam" id="PF00005">
    <property type="entry name" value="ABC_tran"/>
    <property type="match status" value="1"/>
</dbReference>
<dbReference type="SMART" id="SM00382">
    <property type="entry name" value="AAA"/>
    <property type="match status" value="1"/>
</dbReference>
<dbReference type="InterPro" id="IPR017871">
    <property type="entry name" value="ABC_transporter-like_CS"/>
</dbReference>
<feature type="domain" description="ABC transporter" evidence="4">
    <location>
        <begin position="9"/>
        <end position="256"/>
    </location>
</feature>
<dbReference type="GO" id="GO:0005886">
    <property type="term" value="C:plasma membrane"/>
    <property type="evidence" value="ECO:0007669"/>
    <property type="project" value="TreeGrafter"/>
</dbReference>
<evidence type="ECO:0000256" key="2">
    <source>
        <dbReference type="ARBA" id="ARBA00022741"/>
    </source>
</evidence>
<dbReference type="PANTHER" id="PTHR45772">
    <property type="entry name" value="CONSERVED COMPONENT OF ABC TRANSPORTER FOR NATURAL AMINO ACIDS-RELATED"/>
    <property type="match status" value="1"/>
</dbReference>
<dbReference type="Proteomes" id="UP001431572">
    <property type="component" value="Chromosome 2"/>
</dbReference>
<evidence type="ECO:0000313" key="6">
    <source>
        <dbReference type="EMBL" id="WJW68375.1"/>
    </source>
</evidence>
<sequence length="259" mass="28178">MSVNNPTLLQLNEVSRFFGGLAALREVSFEVSAGVICGLIGPNGAGKTTLLNVLSGLQPVSSGTITLDNKTLTGLKPHQIAALGIGRTFQNIRLFNELSVLENVMVGHHLKQRGSLLETILHLPRSTRAERATRTEAQELLQRLNMESLAKKSAGALSYGDQRRVEIARALALEPRVLLLDEPAAGMNSHETEQLSNFLLELKSNGLTLLIIEHDMDLIMRISNKVVVLSFGRKLADGSPEEVRNDPKVIEAYLGDEAA</sequence>
<proteinExistence type="predicted"/>
<dbReference type="AlphaFoldDB" id="A0A8T7M8S1"/>